<keyword evidence="3" id="KW-0547">Nucleotide-binding</keyword>
<dbReference type="SMART" id="SM00382">
    <property type="entry name" value="AAA"/>
    <property type="match status" value="1"/>
</dbReference>
<gene>
    <name evidence="6" type="ORF">R7226_21795</name>
</gene>
<dbReference type="InterPro" id="IPR017871">
    <property type="entry name" value="ABC_transporter-like_CS"/>
</dbReference>
<dbReference type="RefSeq" id="WP_318599431.1">
    <property type="nucleotide sequence ID" value="NZ_JAWSTH010000071.1"/>
</dbReference>
<dbReference type="InterPro" id="IPR003593">
    <property type="entry name" value="AAA+_ATPase"/>
</dbReference>
<evidence type="ECO:0000313" key="7">
    <source>
        <dbReference type="Proteomes" id="UP001284601"/>
    </source>
</evidence>
<dbReference type="EMBL" id="JAWSTH010000071">
    <property type="protein sequence ID" value="MDW5596996.1"/>
    <property type="molecule type" value="Genomic_DNA"/>
</dbReference>
<dbReference type="NCBIfam" id="TIGR01727">
    <property type="entry name" value="oligo_HPY"/>
    <property type="match status" value="1"/>
</dbReference>
<reference evidence="7" key="1">
    <citation type="submission" date="2023-07" db="EMBL/GenBank/DDBJ databases">
        <title>Conexibacter stalactiti sp. nov., isolated from stalactites in a lava cave and emended description of the genus Conexibacter.</title>
        <authorList>
            <person name="Lee S.D."/>
        </authorList>
    </citation>
    <scope>NUCLEOTIDE SEQUENCE [LARGE SCALE GENOMIC DNA]</scope>
    <source>
        <strain evidence="7">KCTC 39840</strain>
    </source>
</reference>
<organism evidence="6 7">
    <name type="scientific">Conexibacter stalactiti</name>
    <dbReference type="NCBI Taxonomy" id="1940611"/>
    <lineage>
        <taxon>Bacteria</taxon>
        <taxon>Bacillati</taxon>
        <taxon>Actinomycetota</taxon>
        <taxon>Thermoleophilia</taxon>
        <taxon>Solirubrobacterales</taxon>
        <taxon>Conexibacteraceae</taxon>
        <taxon>Conexibacter</taxon>
    </lineage>
</organism>
<keyword evidence="4 6" id="KW-0067">ATP-binding</keyword>
<dbReference type="Gene3D" id="3.40.50.300">
    <property type="entry name" value="P-loop containing nucleotide triphosphate hydrolases"/>
    <property type="match status" value="1"/>
</dbReference>
<dbReference type="CDD" id="cd03257">
    <property type="entry name" value="ABC_NikE_OppD_transporters"/>
    <property type="match status" value="1"/>
</dbReference>
<dbReference type="InterPro" id="IPR050319">
    <property type="entry name" value="ABC_transp_ATP-bind"/>
</dbReference>
<evidence type="ECO:0000256" key="1">
    <source>
        <dbReference type="ARBA" id="ARBA00005417"/>
    </source>
</evidence>
<reference evidence="6 7" key="2">
    <citation type="submission" date="2023-10" db="EMBL/GenBank/DDBJ databases">
        <authorList>
            <person name="Han X.F."/>
        </authorList>
    </citation>
    <scope>NUCLEOTIDE SEQUENCE [LARGE SCALE GENOMIC DNA]</scope>
    <source>
        <strain evidence="6 7">KCTC 39840</strain>
    </source>
</reference>
<dbReference type="GO" id="GO:0005524">
    <property type="term" value="F:ATP binding"/>
    <property type="evidence" value="ECO:0007669"/>
    <property type="project" value="UniProtKB-KW"/>
</dbReference>
<keyword evidence="7" id="KW-1185">Reference proteome</keyword>
<dbReference type="PANTHER" id="PTHR43776:SF7">
    <property type="entry name" value="D,D-DIPEPTIDE TRANSPORT ATP-BINDING PROTEIN DDPF-RELATED"/>
    <property type="match status" value="1"/>
</dbReference>
<evidence type="ECO:0000313" key="6">
    <source>
        <dbReference type="EMBL" id="MDW5596996.1"/>
    </source>
</evidence>
<keyword evidence="2" id="KW-0813">Transport</keyword>
<dbReference type="Proteomes" id="UP001284601">
    <property type="component" value="Unassembled WGS sequence"/>
</dbReference>
<sequence>MPTPTPTPAPEPTPPVISVRGLVKHFPIRSGLLRRTTGAVRAVDGVSFDVGAGETLGLVGESGSGKSTLARAVLRLTDVTDGSVLLEGEEVTTLHGGALRSVRARMQMVFQDPLASLNPRMTIGAVLREALDVNDVGAAAGRPARVRELLELVGLDPALLNRYPHQLSGGQRQRVGIARALAPEPRFVVCDEAIAALDVSIQAQIVNLLAQLRDDLGLSYLFISHDLSMVRHLADRVAVLYLGQVVELGPAEELCERPGHPYTAALLSAVPSPDPELEASRARLVLRGDVPSPADPPPGCRFHTRCPFATDRCRVEEPALRELDGSARLVACHHADAERPWQRLDAPRPERHPQ</sequence>
<protein>
    <submittedName>
        <fullName evidence="6">ATP-binding cassette domain-containing protein</fullName>
    </submittedName>
</protein>
<evidence type="ECO:0000256" key="4">
    <source>
        <dbReference type="ARBA" id="ARBA00022840"/>
    </source>
</evidence>
<comment type="caution">
    <text evidence="6">The sequence shown here is derived from an EMBL/GenBank/DDBJ whole genome shotgun (WGS) entry which is preliminary data.</text>
</comment>
<comment type="similarity">
    <text evidence="1">Belongs to the ABC transporter superfamily.</text>
</comment>
<evidence type="ECO:0000259" key="5">
    <source>
        <dbReference type="PROSITE" id="PS50893"/>
    </source>
</evidence>
<dbReference type="Pfam" id="PF00005">
    <property type="entry name" value="ABC_tran"/>
    <property type="match status" value="1"/>
</dbReference>
<feature type="domain" description="ABC transporter" evidence="5">
    <location>
        <begin position="28"/>
        <end position="267"/>
    </location>
</feature>
<dbReference type="InterPro" id="IPR027417">
    <property type="entry name" value="P-loop_NTPase"/>
</dbReference>
<evidence type="ECO:0000256" key="3">
    <source>
        <dbReference type="ARBA" id="ARBA00022741"/>
    </source>
</evidence>
<dbReference type="InterPro" id="IPR013563">
    <property type="entry name" value="Oligopep_ABC_C"/>
</dbReference>
<name>A0ABU4HUP3_9ACTN</name>
<dbReference type="InterPro" id="IPR003439">
    <property type="entry name" value="ABC_transporter-like_ATP-bd"/>
</dbReference>
<dbReference type="PROSITE" id="PS00211">
    <property type="entry name" value="ABC_TRANSPORTER_1"/>
    <property type="match status" value="1"/>
</dbReference>
<proteinExistence type="inferred from homology"/>
<dbReference type="PANTHER" id="PTHR43776">
    <property type="entry name" value="TRANSPORT ATP-BINDING PROTEIN"/>
    <property type="match status" value="1"/>
</dbReference>
<dbReference type="Pfam" id="PF08352">
    <property type="entry name" value="oligo_HPY"/>
    <property type="match status" value="1"/>
</dbReference>
<accession>A0ABU4HUP3</accession>
<evidence type="ECO:0000256" key="2">
    <source>
        <dbReference type="ARBA" id="ARBA00022448"/>
    </source>
</evidence>
<dbReference type="SUPFAM" id="SSF52540">
    <property type="entry name" value="P-loop containing nucleoside triphosphate hydrolases"/>
    <property type="match status" value="1"/>
</dbReference>
<dbReference type="PROSITE" id="PS50893">
    <property type="entry name" value="ABC_TRANSPORTER_2"/>
    <property type="match status" value="1"/>
</dbReference>